<comment type="caution">
    <text evidence="2">The sequence shown here is derived from an EMBL/GenBank/DDBJ whole genome shotgun (WGS) entry which is preliminary data.</text>
</comment>
<sequence>MTSCNLNQVDCSRDLIEIVNNNNKLNFLLLLWFHLGLLVLAVNQYIGGTEDGLSFGYSENY</sequence>
<organism evidence="2 3">
    <name type="scientific">Brachionus plicatilis</name>
    <name type="common">Marine rotifer</name>
    <name type="synonym">Brachionus muelleri</name>
    <dbReference type="NCBI Taxonomy" id="10195"/>
    <lineage>
        <taxon>Eukaryota</taxon>
        <taxon>Metazoa</taxon>
        <taxon>Spiralia</taxon>
        <taxon>Gnathifera</taxon>
        <taxon>Rotifera</taxon>
        <taxon>Eurotatoria</taxon>
        <taxon>Monogononta</taxon>
        <taxon>Pseudotrocha</taxon>
        <taxon>Ploima</taxon>
        <taxon>Brachionidae</taxon>
        <taxon>Brachionus</taxon>
    </lineage>
</organism>
<feature type="transmembrane region" description="Helical" evidence="1">
    <location>
        <begin position="25"/>
        <end position="46"/>
    </location>
</feature>
<evidence type="ECO:0000313" key="3">
    <source>
        <dbReference type="Proteomes" id="UP000276133"/>
    </source>
</evidence>
<gene>
    <name evidence="2" type="ORF">BpHYR1_036993</name>
</gene>
<evidence type="ECO:0000256" key="1">
    <source>
        <dbReference type="SAM" id="Phobius"/>
    </source>
</evidence>
<proteinExistence type="predicted"/>
<keyword evidence="1" id="KW-1133">Transmembrane helix</keyword>
<keyword evidence="1" id="KW-0812">Transmembrane</keyword>
<dbReference type="Proteomes" id="UP000276133">
    <property type="component" value="Unassembled WGS sequence"/>
</dbReference>
<dbReference type="EMBL" id="REGN01000640">
    <property type="protein sequence ID" value="RNA40491.1"/>
    <property type="molecule type" value="Genomic_DNA"/>
</dbReference>
<protein>
    <submittedName>
        <fullName evidence="2">Uncharacterized protein</fullName>
    </submittedName>
</protein>
<keyword evidence="3" id="KW-1185">Reference proteome</keyword>
<accession>A0A3M7SXC9</accession>
<dbReference type="AlphaFoldDB" id="A0A3M7SXC9"/>
<evidence type="ECO:0000313" key="2">
    <source>
        <dbReference type="EMBL" id="RNA40491.1"/>
    </source>
</evidence>
<reference evidence="2 3" key="1">
    <citation type="journal article" date="2018" name="Sci. Rep.">
        <title>Genomic signatures of local adaptation to the degree of environmental predictability in rotifers.</title>
        <authorList>
            <person name="Franch-Gras L."/>
            <person name="Hahn C."/>
            <person name="Garcia-Roger E.M."/>
            <person name="Carmona M.J."/>
            <person name="Serra M."/>
            <person name="Gomez A."/>
        </authorList>
    </citation>
    <scope>NUCLEOTIDE SEQUENCE [LARGE SCALE GENOMIC DNA]</scope>
    <source>
        <strain evidence="2">HYR1</strain>
    </source>
</reference>
<keyword evidence="1" id="KW-0472">Membrane</keyword>
<name>A0A3M7SXC9_BRAPC</name>